<protein>
    <submittedName>
        <fullName evidence="2">Uncharacterized protein</fullName>
    </submittedName>
</protein>
<keyword evidence="1" id="KW-1133">Transmembrane helix</keyword>
<comment type="caution">
    <text evidence="2">The sequence shown here is derived from an EMBL/GenBank/DDBJ whole genome shotgun (WGS) entry which is preliminary data.</text>
</comment>
<proteinExistence type="predicted"/>
<accession>A0A9D1TK71</accession>
<dbReference type="AlphaFoldDB" id="A0A9D1TK71"/>
<dbReference type="Proteomes" id="UP000823937">
    <property type="component" value="Unassembled WGS sequence"/>
</dbReference>
<keyword evidence="1" id="KW-0472">Membrane</keyword>
<sequence>MGYIFLFLLGFGLAISGGITVIAYMNFLPAGITWYEYVHFISRRMECYFFPLGVIIVSITIHKLPFDKLQLK</sequence>
<dbReference type="EMBL" id="DXHX01000126">
    <property type="protein sequence ID" value="HIV75206.1"/>
    <property type="molecule type" value="Genomic_DNA"/>
</dbReference>
<dbReference type="Pfam" id="PF26135">
    <property type="entry name" value="YuzI"/>
    <property type="match status" value="1"/>
</dbReference>
<feature type="transmembrane region" description="Helical" evidence="1">
    <location>
        <begin position="6"/>
        <end position="27"/>
    </location>
</feature>
<organism evidence="2 3">
    <name type="scientific">Candidatus Pseudogracilibacillus intestinigallinarum</name>
    <dbReference type="NCBI Taxonomy" id="2838742"/>
    <lineage>
        <taxon>Bacteria</taxon>
        <taxon>Bacillati</taxon>
        <taxon>Bacillota</taxon>
        <taxon>Bacilli</taxon>
        <taxon>Bacillales</taxon>
        <taxon>Bacillaceae</taxon>
        <taxon>Pseudogracilibacillus</taxon>
    </lineage>
</organism>
<reference evidence="2" key="1">
    <citation type="journal article" date="2021" name="PeerJ">
        <title>Extensive microbial diversity within the chicken gut microbiome revealed by metagenomics and culture.</title>
        <authorList>
            <person name="Gilroy R."/>
            <person name="Ravi A."/>
            <person name="Getino M."/>
            <person name="Pursley I."/>
            <person name="Horton D.L."/>
            <person name="Alikhan N.F."/>
            <person name="Baker D."/>
            <person name="Gharbi K."/>
            <person name="Hall N."/>
            <person name="Watson M."/>
            <person name="Adriaenssens E.M."/>
            <person name="Foster-Nyarko E."/>
            <person name="Jarju S."/>
            <person name="Secka A."/>
            <person name="Antonio M."/>
            <person name="Oren A."/>
            <person name="Chaudhuri R.R."/>
            <person name="La Ragione R."/>
            <person name="Hildebrand F."/>
            <person name="Pallen M.J."/>
        </authorList>
    </citation>
    <scope>NUCLEOTIDE SEQUENCE</scope>
    <source>
        <strain evidence="2">CHK169-2315</strain>
    </source>
</reference>
<evidence type="ECO:0000256" key="1">
    <source>
        <dbReference type="SAM" id="Phobius"/>
    </source>
</evidence>
<gene>
    <name evidence="2" type="ORF">H9895_09030</name>
</gene>
<name>A0A9D1TK71_9BACI</name>
<evidence type="ECO:0000313" key="3">
    <source>
        <dbReference type="Proteomes" id="UP000823937"/>
    </source>
</evidence>
<dbReference type="InterPro" id="IPR058887">
    <property type="entry name" value="YuzI-like"/>
</dbReference>
<feature type="transmembrane region" description="Helical" evidence="1">
    <location>
        <begin position="48"/>
        <end position="66"/>
    </location>
</feature>
<reference evidence="2" key="2">
    <citation type="submission" date="2021-04" db="EMBL/GenBank/DDBJ databases">
        <authorList>
            <person name="Gilroy R."/>
        </authorList>
    </citation>
    <scope>NUCLEOTIDE SEQUENCE</scope>
    <source>
        <strain evidence="2">CHK169-2315</strain>
    </source>
</reference>
<evidence type="ECO:0000313" key="2">
    <source>
        <dbReference type="EMBL" id="HIV75206.1"/>
    </source>
</evidence>
<keyword evidence="1" id="KW-0812">Transmembrane</keyword>